<dbReference type="InterPro" id="IPR021295">
    <property type="entry name" value="DUF2867"/>
</dbReference>
<gene>
    <name evidence="1" type="ORF">ABXS05_05230</name>
</gene>
<comment type="caution">
    <text evidence="1">The sequence shown here is derived from an EMBL/GenBank/DDBJ whole genome shotgun (WGS) entry which is preliminary data.</text>
</comment>
<organism evidence="1 2">
    <name type="scientific">Labrys neptuniae</name>
    <dbReference type="NCBI Taxonomy" id="376174"/>
    <lineage>
        <taxon>Bacteria</taxon>
        <taxon>Pseudomonadati</taxon>
        <taxon>Pseudomonadota</taxon>
        <taxon>Alphaproteobacteria</taxon>
        <taxon>Hyphomicrobiales</taxon>
        <taxon>Xanthobacteraceae</taxon>
        <taxon>Labrys</taxon>
    </lineage>
</organism>
<reference evidence="1 2" key="1">
    <citation type="submission" date="2024-07" db="EMBL/GenBank/DDBJ databases">
        <title>Description of Labrys sedimenti sp. nov., isolated from a diclofenac-degrading enrichment culture.</title>
        <authorList>
            <person name="Tancsics A."/>
            <person name="Csepanyi A."/>
        </authorList>
    </citation>
    <scope>NUCLEOTIDE SEQUENCE [LARGE SCALE GENOMIC DNA]</scope>
    <source>
        <strain evidence="1 2">LMG 23578</strain>
    </source>
</reference>
<dbReference type="RefSeq" id="WP_311935409.1">
    <property type="nucleotide sequence ID" value="NZ_JAVSCS010000012.1"/>
</dbReference>
<proteinExistence type="predicted"/>
<protein>
    <submittedName>
        <fullName evidence="1">DUF2867 domain-containing protein</fullName>
    </submittedName>
</protein>
<keyword evidence="2" id="KW-1185">Reference proteome</keyword>
<name>A0ABV3PH33_9HYPH</name>
<evidence type="ECO:0000313" key="2">
    <source>
        <dbReference type="Proteomes" id="UP001555786"/>
    </source>
</evidence>
<dbReference type="Proteomes" id="UP001555786">
    <property type="component" value="Unassembled WGS sequence"/>
</dbReference>
<accession>A0ABV3PH33</accession>
<sequence length="158" mass="17357">MKTIAVTPDKGLTSLLPGAQFADAYALDMAPPKLDARRAAERIMARSPRWIAALLALRNLVVAPLGLHTRPPSSAAGLGVLGIFPVLSQTPDRLVAGFDDRHLDFRVIVDVSPRLERQRVTLTTLVLTHNRLGRAYLAAVLPFHRVIVRAMLRQARET</sequence>
<dbReference type="EMBL" id="JBFNQD010000001">
    <property type="protein sequence ID" value="MEW9304929.1"/>
    <property type="molecule type" value="Genomic_DNA"/>
</dbReference>
<dbReference type="Pfam" id="PF11066">
    <property type="entry name" value="DUF2867"/>
    <property type="match status" value="1"/>
</dbReference>
<evidence type="ECO:0000313" key="1">
    <source>
        <dbReference type="EMBL" id="MEW9304929.1"/>
    </source>
</evidence>